<organism evidence="3 4">
    <name type="scientific">Streptomyces lavendulocolor</name>
    <dbReference type="NCBI Taxonomy" id="67316"/>
    <lineage>
        <taxon>Bacteria</taxon>
        <taxon>Bacillati</taxon>
        <taxon>Actinomycetota</taxon>
        <taxon>Actinomycetes</taxon>
        <taxon>Kitasatosporales</taxon>
        <taxon>Streptomycetaceae</taxon>
        <taxon>Streptomyces</taxon>
    </lineage>
</organism>
<dbReference type="RefSeq" id="WP_359654161.1">
    <property type="nucleotide sequence ID" value="NZ_JBEXZO010000024.1"/>
</dbReference>
<gene>
    <name evidence="3" type="ORF">ABZ508_07220</name>
</gene>
<evidence type="ECO:0000256" key="2">
    <source>
        <dbReference type="SAM" id="SignalP"/>
    </source>
</evidence>
<reference evidence="3 4" key="1">
    <citation type="submission" date="2024-06" db="EMBL/GenBank/DDBJ databases">
        <title>The Natural Products Discovery Center: Release of the First 8490 Sequenced Strains for Exploring Actinobacteria Biosynthetic Diversity.</title>
        <authorList>
            <person name="Kalkreuter E."/>
            <person name="Kautsar S.A."/>
            <person name="Yang D."/>
            <person name="Bader C.D."/>
            <person name="Teijaro C.N."/>
            <person name="Fluegel L."/>
            <person name="Davis C.M."/>
            <person name="Simpson J.R."/>
            <person name="Lauterbach L."/>
            <person name="Steele A.D."/>
            <person name="Gui C."/>
            <person name="Meng S."/>
            <person name="Li G."/>
            <person name="Viehrig K."/>
            <person name="Ye F."/>
            <person name="Su P."/>
            <person name="Kiefer A.F."/>
            <person name="Nichols A."/>
            <person name="Cepeda A.J."/>
            <person name="Yan W."/>
            <person name="Fan B."/>
            <person name="Jiang Y."/>
            <person name="Adhikari A."/>
            <person name="Zheng C.-J."/>
            <person name="Schuster L."/>
            <person name="Cowan T.M."/>
            <person name="Smanski M.J."/>
            <person name="Chevrette M.G."/>
            <person name="De Carvalho L.P.S."/>
            <person name="Shen B."/>
        </authorList>
    </citation>
    <scope>NUCLEOTIDE SEQUENCE [LARGE SCALE GENOMIC DNA]</scope>
    <source>
        <strain evidence="3 4">NPDC006337</strain>
    </source>
</reference>
<dbReference type="Gene3D" id="2.50.20.20">
    <property type="match status" value="1"/>
</dbReference>
<protein>
    <recommendedName>
        <fullName evidence="5">Lipoprotein</fullName>
    </recommendedName>
</protein>
<keyword evidence="4" id="KW-1185">Reference proteome</keyword>
<feature type="signal peptide" evidence="2">
    <location>
        <begin position="1"/>
        <end position="21"/>
    </location>
</feature>
<comment type="caution">
    <text evidence="3">The sequence shown here is derived from an EMBL/GenBank/DDBJ whole genome shotgun (WGS) entry which is preliminary data.</text>
</comment>
<evidence type="ECO:0000313" key="4">
    <source>
        <dbReference type="Proteomes" id="UP001550378"/>
    </source>
</evidence>
<evidence type="ECO:0008006" key="5">
    <source>
        <dbReference type="Google" id="ProtNLM"/>
    </source>
</evidence>
<dbReference type="Proteomes" id="UP001550378">
    <property type="component" value="Unassembled WGS sequence"/>
</dbReference>
<dbReference type="EMBL" id="JBEXZR010000004">
    <property type="protein sequence ID" value="MEU0707156.1"/>
    <property type="molecule type" value="Genomic_DNA"/>
</dbReference>
<dbReference type="PROSITE" id="PS51257">
    <property type="entry name" value="PROKAR_LIPOPROTEIN"/>
    <property type="match status" value="1"/>
</dbReference>
<feature type="region of interest" description="Disordered" evidence="1">
    <location>
        <begin position="32"/>
        <end position="51"/>
    </location>
</feature>
<proteinExistence type="predicted"/>
<sequence>MSSTAPRALTRSVLTALCAVAALGLTACGPSGSPGGGQAKDSGPFPGLSGPQIANKAVKATKTAGSLTLDANLKTADGQIKAFMAMDTKGRCAGTMTMGSTGTMELIKTGEDAYMRFDEAFLREQNEGGSAEETEAVLKMLKGRWMKTDATDPEAKDSLEMCELDTMLSEFETGINFAQRGAETTVDGKKALILTEKDGAATYKIYVATEGEPYLLKIEQKGGEEPGTMSFRDYDKPVAAKKPAAKDILDLDELGAQ</sequence>
<evidence type="ECO:0000313" key="3">
    <source>
        <dbReference type="EMBL" id="MEU0707156.1"/>
    </source>
</evidence>
<keyword evidence="2" id="KW-0732">Signal</keyword>
<feature type="chain" id="PRO_5045375181" description="Lipoprotein" evidence="2">
    <location>
        <begin position="22"/>
        <end position="257"/>
    </location>
</feature>
<evidence type="ECO:0000256" key="1">
    <source>
        <dbReference type="SAM" id="MobiDB-lite"/>
    </source>
</evidence>
<accession>A0ABV2W0T7</accession>
<name>A0ABV2W0T7_9ACTN</name>